<evidence type="ECO:0000313" key="7">
    <source>
        <dbReference type="EMBL" id="CEM10795.1"/>
    </source>
</evidence>
<dbReference type="Gene3D" id="1.10.20.10">
    <property type="entry name" value="Histone, subunit A"/>
    <property type="match status" value="1"/>
</dbReference>
<evidence type="ECO:0000259" key="6">
    <source>
        <dbReference type="SMART" id="SM00576"/>
    </source>
</evidence>
<dbReference type="InterPro" id="IPR009072">
    <property type="entry name" value="Histone-fold"/>
</dbReference>
<accession>A0A0G4FC82</accession>
<feature type="compositionally biased region" description="Basic residues" evidence="5">
    <location>
        <begin position="230"/>
        <end position="239"/>
    </location>
</feature>
<dbReference type="GO" id="GO:0046982">
    <property type="term" value="F:protein heterodimerization activity"/>
    <property type="evidence" value="ECO:0007669"/>
    <property type="project" value="InterPro"/>
</dbReference>
<keyword evidence="4" id="KW-0539">Nucleus</keyword>
<keyword evidence="3" id="KW-0804">Transcription</keyword>
<evidence type="ECO:0000256" key="4">
    <source>
        <dbReference type="ARBA" id="ARBA00023242"/>
    </source>
</evidence>
<dbReference type="Pfam" id="PF07524">
    <property type="entry name" value="Bromo_TP"/>
    <property type="match status" value="1"/>
</dbReference>
<evidence type="ECO:0000256" key="1">
    <source>
        <dbReference type="ARBA" id="ARBA00004123"/>
    </source>
</evidence>
<dbReference type="AlphaFoldDB" id="A0A0G4FC82"/>
<feature type="domain" description="Bromodomain associated" evidence="6">
    <location>
        <begin position="3"/>
        <end position="78"/>
    </location>
</feature>
<dbReference type="InterPro" id="IPR006565">
    <property type="entry name" value="BTP"/>
</dbReference>
<dbReference type="EMBL" id="CDMY01000405">
    <property type="protein sequence ID" value="CEM10795.1"/>
    <property type="molecule type" value="Genomic_DNA"/>
</dbReference>
<dbReference type="OrthoDB" id="436852at2759"/>
<organism evidence="7 8">
    <name type="scientific">Vitrella brassicaformis (strain CCMP3155)</name>
    <dbReference type="NCBI Taxonomy" id="1169540"/>
    <lineage>
        <taxon>Eukaryota</taxon>
        <taxon>Sar</taxon>
        <taxon>Alveolata</taxon>
        <taxon>Colpodellida</taxon>
        <taxon>Vitrellaceae</taxon>
        <taxon>Vitrella</taxon>
    </lineage>
</organism>
<name>A0A0G4FC82_VITBC</name>
<keyword evidence="8" id="KW-1185">Reference proteome</keyword>
<evidence type="ECO:0000256" key="3">
    <source>
        <dbReference type="ARBA" id="ARBA00023163"/>
    </source>
</evidence>
<gene>
    <name evidence="7" type="ORF">Vbra_15033</name>
</gene>
<comment type="subcellular location">
    <subcellularLocation>
        <location evidence="1">Nucleus</location>
    </subcellularLocation>
</comment>
<evidence type="ECO:0000256" key="5">
    <source>
        <dbReference type="SAM" id="MobiDB-lite"/>
    </source>
</evidence>
<dbReference type="Proteomes" id="UP000041254">
    <property type="component" value="Unassembled WGS sequence"/>
</dbReference>
<dbReference type="VEuPathDB" id="CryptoDB:Vbra_15033"/>
<dbReference type="GO" id="GO:0005634">
    <property type="term" value="C:nucleus"/>
    <property type="evidence" value="ECO:0007669"/>
    <property type="project" value="UniProtKB-SubCell"/>
</dbReference>
<reference evidence="7 8" key="1">
    <citation type="submission" date="2014-11" db="EMBL/GenBank/DDBJ databases">
        <authorList>
            <person name="Zhu J."/>
            <person name="Qi W."/>
            <person name="Song R."/>
        </authorList>
    </citation>
    <scope>NUCLEOTIDE SEQUENCE [LARGE SCALE GENOMIC DNA]</scope>
</reference>
<proteinExistence type="predicted"/>
<dbReference type="InParanoid" id="A0A0G4FC82"/>
<keyword evidence="2" id="KW-0805">Transcription regulation</keyword>
<dbReference type="STRING" id="1169540.A0A0G4FC82"/>
<sequence>MTEAYARELFERVVCHALRHQGFTDAEEDVIHILADHTAKYLERLGRVAEGLCELNGRTDANMLDAVDALRVEAKWKDADFDPAKVDDSIAFPHEVPSLLERPGPTLIPPSYAPDFHPAEATAALEQQQDDIETDIMNRTGFPPPGRSAREDHRKRLEEVRKCSFPDFAPPLPPRRFLTATEVEEPPKRTYAAYLQSHRQQQWAMIDADERLPAAHSADRGRSRTVPPTKRARVHQGHK</sequence>
<dbReference type="CDD" id="cd00076">
    <property type="entry name" value="HFD_SF"/>
    <property type="match status" value="1"/>
</dbReference>
<protein>
    <recommendedName>
        <fullName evidence="6">Bromodomain associated domain-containing protein</fullName>
    </recommendedName>
</protein>
<feature type="compositionally biased region" description="Basic and acidic residues" evidence="5">
    <location>
        <begin position="208"/>
        <end position="222"/>
    </location>
</feature>
<evidence type="ECO:0000313" key="8">
    <source>
        <dbReference type="Proteomes" id="UP000041254"/>
    </source>
</evidence>
<feature type="region of interest" description="Disordered" evidence="5">
    <location>
        <begin position="208"/>
        <end position="239"/>
    </location>
</feature>
<evidence type="ECO:0000256" key="2">
    <source>
        <dbReference type="ARBA" id="ARBA00023015"/>
    </source>
</evidence>
<dbReference type="SMART" id="SM00576">
    <property type="entry name" value="BTP"/>
    <property type="match status" value="1"/>
</dbReference>